<accession>A0A068TSY7</accession>
<name>A0A068TSY7_COFCA</name>
<dbReference type="InParanoid" id="A0A068TSY7"/>
<dbReference type="GO" id="GO:0006364">
    <property type="term" value="P:rRNA processing"/>
    <property type="evidence" value="ECO:0007669"/>
    <property type="project" value="UniProtKB-KW"/>
</dbReference>
<dbReference type="PhylomeDB" id="A0A068TSY7"/>
<dbReference type="STRING" id="49390.A0A068TSY7"/>
<dbReference type="Gramene" id="CDO99069">
    <property type="protein sequence ID" value="CDO99069"/>
    <property type="gene ID" value="GSCOC_T00026089001"/>
</dbReference>
<keyword evidence="4" id="KW-1185">Reference proteome</keyword>
<dbReference type="Pfam" id="PF10273">
    <property type="entry name" value="WGG"/>
    <property type="match status" value="1"/>
</dbReference>
<gene>
    <name evidence="3" type="ORF">GSCOC_T00026089001</name>
</gene>
<dbReference type="InterPro" id="IPR019398">
    <property type="entry name" value="Pre-rRNA_process_TSR2"/>
</dbReference>
<dbReference type="AlphaFoldDB" id="A0A068TSY7"/>
<evidence type="ECO:0000256" key="2">
    <source>
        <dbReference type="ARBA" id="ARBA00022552"/>
    </source>
</evidence>
<evidence type="ECO:0000256" key="1">
    <source>
        <dbReference type="ARBA" id="ARBA00006524"/>
    </source>
</evidence>
<organism evidence="3 4">
    <name type="scientific">Coffea canephora</name>
    <name type="common">Robusta coffee</name>
    <dbReference type="NCBI Taxonomy" id="49390"/>
    <lineage>
        <taxon>Eukaryota</taxon>
        <taxon>Viridiplantae</taxon>
        <taxon>Streptophyta</taxon>
        <taxon>Embryophyta</taxon>
        <taxon>Tracheophyta</taxon>
        <taxon>Spermatophyta</taxon>
        <taxon>Magnoliopsida</taxon>
        <taxon>eudicotyledons</taxon>
        <taxon>Gunneridae</taxon>
        <taxon>Pentapetalae</taxon>
        <taxon>asterids</taxon>
        <taxon>lamiids</taxon>
        <taxon>Gentianales</taxon>
        <taxon>Rubiaceae</taxon>
        <taxon>Ixoroideae</taxon>
        <taxon>Gardenieae complex</taxon>
        <taxon>Bertiereae - Coffeeae clade</taxon>
        <taxon>Coffeeae</taxon>
        <taxon>Coffea</taxon>
    </lineage>
</organism>
<dbReference type="OrthoDB" id="263560at2759"/>
<dbReference type="PANTHER" id="PTHR21250">
    <property type="entry name" value="PRE-RRNA-PROCESSING PROTEIN TSR2 HOMOLOG"/>
    <property type="match status" value="1"/>
</dbReference>
<proteinExistence type="inferred from homology"/>
<keyword evidence="2" id="KW-0698">rRNA processing</keyword>
<evidence type="ECO:0000313" key="3">
    <source>
        <dbReference type="EMBL" id="CDO99069.1"/>
    </source>
</evidence>
<dbReference type="Proteomes" id="UP000295252">
    <property type="component" value="Chromosome V"/>
</dbReference>
<protein>
    <recommendedName>
        <fullName evidence="5">Pre-rRNA-processing protein TSR2 homolog</fullName>
    </recommendedName>
</protein>
<dbReference type="EMBL" id="HG739087">
    <property type="protein sequence ID" value="CDO99069.1"/>
    <property type="molecule type" value="Genomic_DNA"/>
</dbReference>
<dbReference type="OMA" id="AGRIMIM"/>
<evidence type="ECO:0000313" key="4">
    <source>
        <dbReference type="Proteomes" id="UP000295252"/>
    </source>
</evidence>
<sequence>MAGSCQHLKPDESLSPFTPFHEGISMLLSRWTALQMAVQNQWGGRDSFMKSQQLACEINSWFSQPKVSLHIEDLESLLHERLLLSFNTEIEDGSIEEIAEQLMTMHEESLHGNRSSVESNQHLLESAQDAPPKRTGAVVRLHLLPD</sequence>
<comment type="similarity">
    <text evidence="1">Belongs to the TSR2 family.</text>
</comment>
<evidence type="ECO:0008006" key="5">
    <source>
        <dbReference type="Google" id="ProtNLM"/>
    </source>
</evidence>
<reference evidence="4" key="1">
    <citation type="journal article" date="2014" name="Science">
        <title>The coffee genome provides insight into the convergent evolution of caffeine biosynthesis.</title>
        <authorList>
            <person name="Denoeud F."/>
            <person name="Carretero-Paulet L."/>
            <person name="Dereeper A."/>
            <person name="Droc G."/>
            <person name="Guyot R."/>
            <person name="Pietrella M."/>
            <person name="Zheng C."/>
            <person name="Alberti A."/>
            <person name="Anthony F."/>
            <person name="Aprea G."/>
            <person name="Aury J.M."/>
            <person name="Bento P."/>
            <person name="Bernard M."/>
            <person name="Bocs S."/>
            <person name="Campa C."/>
            <person name="Cenci A."/>
            <person name="Combes M.C."/>
            <person name="Crouzillat D."/>
            <person name="Da Silva C."/>
            <person name="Daddiego L."/>
            <person name="De Bellis F."/>
            <person name="Dussert S."/>
            <person name="Garsmeur O."/>
            <person name="Gayraud T."/>
            <person name="Guignon V."/>
            <person name="Jahn K."/>
            <person name="Jamilloux V."/>
            <person name="Joet T."/>
            <person name="Labadie K."/>
            <person name="Lan T."/>
            <person name="Leclercq J."/>
            <person name="Lepelley M."/>
            <person name="Leroy T."/>
            <person name="Li L.T."/>
            <person name="Librado P."/>
            <person name="Lopez L."/>
            <person name="Munoz A."/>
            <person name="Noel B."/>
            <person name="Pallavicini A."/>
            <person name="Perrotta G."/>
            <person name="Poncet V."/>
            <person name="Pot D."/>
            <person name="Priyono X."/>
            <person name="Rigoreau M."/>
            <person name="Rouard M."/>
            <person name="Rozas J."/>
            <person name="Tranchant-Dubreuil C."/>
            <person name="VanBuren R."/>
            <person name="Zhang Q."/>
            <person name="Andrade A.C."/>
            <person name="Argout X."/>
            <person name="Bertrand B."/>
            <person name="de Kochko A."/>
            <person name="Graziosi G."/>
            <person name="Henry R.J."/>
            <person name="Jayarama X."/>
            <person name="Ming R."/>
            <person name="Nagai C."/>
            <person name="Rounsley S."/>
            <person name="Sankoff D."/>
            <person name="Giuliano G."/>
            <person name="Albert V.A."/>
            <person name="Wincker P."/>
            <person name="Lashermes P."/>
        </authorList>
    </citation>
    <scope>NUCLEOTIDE SEQUENCE [LARGE SCALE GENOMIC DNA]</scope>
    <source>
        <strain evidence="4">cv. DH200-94</strain>
    </source>
</reference>